<organism evidence="2 3">
    <name type="scientific">Rahnella inusitata</name>
    <dbReference type="NCBI Taxonomy" id="58169"/>
    <lineage>
        <taxon>Bacteria</taxon>
        <taxon>Pseudomonadati</taxon>
        <taxon>Pseudomonadota</taxon>
        <taxon>Gammaproteobacteria</taxon>
        <taxon>Enterobacterales</taxon>
        <taxon>Yersiniaceae</taxon>
        <taxon>Rahnella</taxon>
    </lineage>
</organism>
<evidence type="ECO:0000256" key="1">
    <source>
        <dbReference type="SAM" id="SignalP"/>
    </source>
</evidence>
<dbReference type="RefSeq" id="WP_112166599.1">
    <property type="nucleotide sequence ID" value="NZ_CP065024.1"/>
</dbReference>
<dbReference type="EMBL" id="RAHG01000002">
    <property type="protein sequence ID" value="RJT15185.1"/>
    <property type="molecule type" value="Genomic_DNA"/>
</dbReference>
<comment type="caution">
    <text evidence="2">The sequence shown here is derived from an EMBL/GenBank/DDBJ whole genome shotgun (WGS) entry which is preliminary data.</text>
</comment>
<accession>A0ABX9P323</accession>
<keyword evidence="3" id="KW-1185">Reference proteome</keyword>
<name>A0ABX9P323_9GAMM</name>
<sequence length="182" mass="20612">MKLLLNMLLLFSICLSYESLAYTKPGVYSVNNTGLSLLSANSGSSKMDEFECQDCGKFMRVRIMGTDPQPQLSHYKDEEVIAYITSPAWKNEFHKFLKGFLQADKNTDFVIHTVRKGSIAGHNAIKTVVTRKTKGNRAYTSHIWLTYSKGRLYGFGVLYFPGQFTGNSVTRFNQMFASFKTL</sequence>
<dbReference type="Proteomes" id="UP000284119">
    <property type="component" value="Unassembled WGS sequence"/>
</dbReference>
<evidence type="ECO:0000313" key="2">
    <source>
        <dbReference type="EMBL" id="RJT15185.1"/>
    </source>
</evidence>
<gene>
    <name evidence="2" type="ORF">D5396_06965</name>
</gene>
<feature type="signal peptide" evidence="1">
    <location>
        <begin position="1"/>
        <end position="21"/>
    </location>
</feature>
<keyword evidence="1" id="KW-0732">Signal</keyword>
<reference evidence="2 3" key="1">
    <citation type="submission" date="2018-09" db="EMBL/GenBank/DDBJ databases">
        <authorList>
            <person name="Le Fleche-Mateos A."/>
        </authorList>
    </citation>
    <scope>NUCLEOTIDE SEQUENCE [LARGE SCALE GENOMIC DNA]</scope>
    <source>
        <strain evidence="2 3">DSM 30078</strain>
    </source>
</reference>
<feature type="chain" id="PRO_5045816727" evidence="1">
    <location>
        <begin position="22"/>
        <end position="182"/>
    </location>
</feature>
<dbReference type="GeneID" id="88081778"/>
<protein>
    <submittedName>
        <fullName evidence="2">Uncharacterized protein</fullName>
    </submittedName>
</protein>
<evidence type="ECO:0000313" key="3">
    <source>
        <dbReference type="Proteomes" id="UP000284119"/>
    </source>
</evidence>
<proteinExistence type="predicted"/>